<keyword evidence="4" id="KW-0255">Endonuclease</keyword>
<name>A0A1F5X3Y3_9BACT</name>
<keyword evidence="7" id="KW-0346">Stress response</keyword>
<evidence type="ECO:0000256" key="6">
    <source>
        <dbReference type="ARBA" id="ARBA00022884"/>
    </source>
</evidence>
<gene>
    <name evidence="8" type="ORF">A2924_00625</name>
</gene>
<evidence type="ECO:0000256" key="2">
    <source>
        <dbReference type="ARBA" id="ARBA00022649"/>
    </source>
</evidence>
<comment type="similarity">
    <text evidence="1">Belongs to the HicA mRNA interferase family.</text>
</comment>
<evidence type="ECO:0000256" key="3">
    <source>
        <dbReference type="ARBA" id="ARBA00022722"/>
    </source>
</evidence>
<dbReference type="GO" id="GO:0016787">
    <property type="term" value="F:hydrolase activity"/>
    <property type="evidence" value="ECO:0007669"/>
    <property type="project" value="UniProtKB-KW"/>
</dbReference>
<dbReference type="Gene3D" id="3.30.920.30">
    <property type="entry name" value="Hypothetical protein"/>
    <property type="match status" value="1"/>
</dbReference>
<sequence>MPKIPVVKPKEVIRALEKAGFYFVRQKGSHKLYKKDRFRVTVPYHNKDLVRKTIKHIIYQSGMTIKEFRDLL</sequence>
<keyword evidence="6" id="KW-0694">RNA-binding</keyword>
<evidence type="ECO:0000256" key="1">
    <source>
        <dbReference type="ARBA" id="ARBA00006620"/>
    </source>
</evidence>
<keyword evidence="3" id="KW-0540">Nuclease</keyword>
<dbReference type="InterPro" id="IPR038570">
    <property type="entry name" value="HicA_sf"/>
</dbReference>
<dbReference type="GO" id="GO:0003729">
    <property type="term" value="F:mRNA binding"/>
    <property type="evidence" value="ECO:0007669"/>
    <property type="project" value="InterPro"/>
</dbReference>
<dbReference type="PANTHER" id="PTHR34873">
    <property type="entry name" value="SSR1766 PROTEIN"/>
    <property type="match status" value="1"/>
</dbReference>
<dbReference type="Pfam" id="PF07927">
    <property type="entry name" value="HicA_toxin"/>
    <property type="match status" value="1"/>
</dbReference>
<reference evidence="8 9" key="1">
    <citation type="journal article" date="2016" name="Nat. Commun.">
        <title>Thousands of microbial genomes shed light on interconnected biogeochemical processes in an aquifer system.</title>
        <authorList>
            <person name="Anantharaman K."/>
            <person name="Brown C.T."/>
            <person name="Hug L.A."/>
            <person name="Sharon I."/>
            <person name="Castelle C.J."/>
            <person name="Probst A.J."/>
            <person name="Thomas B.C."/>
            <person name="Singh A."/>
            <person name="Wilkins M.J."/>
            <person name="Karaoz U."/>
            <person name="Brodie E.L."/>
            <person name="Williams K.H."/>
            <person name="Hubbard S.S."/>
            <person name="Banfield J.F."/>
        </authorList>
    </citation>
    <scope>NUCLEOTIDE SEQUENCE [LARGE SCALE GENOMIC DNA]</scope>
</reference>
<evidence type="ECO:0000313" key="8">
    <source>
        <dbReference type="EMBL" id="OGF82655.1"/>
    </source>
</evidence>
<dbReference type="AlphaFoldDB" id="A0A1F5X3Y3"/>
<evidence type="ECO:0000256" key="4">
    <source>
        <dbReference type="ARBA" id="ARBA00022759"/>
    </source>
</evidence>
<keyword evidence="5" id="KW-0378">Hydrolase</keyword>
<dbReference type="EMBL" id="MFIA01000020">
    <property type="protein sequence ID" value="OGF82655.1"/>
    <property type="molecule type" value="Genomic_DNA"/>
</dbReference>
<dbReference type="Proteomes" id="UP000178046">
    <property type="component" value="Unassembled WGS sequence"/>
</dbReference>
<evidence type="ECO:0008006" key="10">
    <source>
        <dbReference type="Google" id="ProtNLM"/>
    </source>
</evidence>
<proteinExistence type="inferred from homology"/>
<comment type="caution">
    <text evidence="8">The sequence shown here is derived from an EMBL/GenBank/DDBJ whole genome shotgun (WGS) entry which is preliminary data.</text>
</comment>
<evidence type="ECO:0000256" key="5">
    <source>
        <dbReference type="ARBA" id="ARBA00022801"/>
    </source>
</evidence>
<dbReference type="PANTHER" id="PTHR34873:SF3">
    <property type="entry name" value="ADDICTION MODULE TOXIN, HICA FAMILY"/>
    <property type="match status" value="1"/>
</dbReference>
<dbReference type="InterPro" id="IPR012933">
    <property type="entry name" value="HicA_mRNA_interferase"/>
</dbReference>
<dbReference type="SUPFAM" id="SSF54786">
    <property type="entry name" value="YcfA/nrd intein domain"/>
    <property type="match status" value="1"/>
</dbReference>
<dbReference type="GO" id="GO:0004519">
    <property type="term" value="F:endonuclease activity"/>
    <property type="evidence" value="ECO:0007669"/>
    <property type="project" value="UniProtKB-KW"/>
</dbReference>
<protein>
    <recommendedName>
        <fullName evidence="10">Addiction module toxin, HicA family</fullName>
    </recommendedName>
</protein>
<accession>A0A1F5X3Y3</accession>
<evidence type="ECO:0000313" key="9">
    <source>
        <dbReference type="Proteomes" id="UP000178046"/>
    </source>
</evidence>
<evidence type="ECO:0000256" key="7">
    <source>
        <dbReference type="ARBA" id="ARBA00023016"/>
    </source>
</evidence>
<keyword evidence="2" id="KW-1277">Toxin-antitoxin system</keyword>
<organism evidence="8 9">
    <name type="scientific">Candidatus Giovannonibacteria bacterium RIFCSPLOWO2_01_FULL_44_16</name>
    <dbReference type="NCBI Taxonomy" id="1798348"/>
    <lineage>
        <taxon>Bacteria</taxon>
        <taxon>Candidatus Giovannoniibacteriota</taxon>
    </lineage>
</organism>